<evidence type="ECO:0000313" key="1">
    <source>
        <dbReference type="EMBL" id="EPH46820.1"/>
    </source>
</evidence>
<sequence>MITPPTPLDLVLGADQARAFIYARAHELTHLDLLPEPVALQLTVHRILHSDPIALAEPGQVWTLRADTDPDDAPAHRLAIHARLGCPPRVLVTDPDDSTGEVDELLIEVLEMYRLATWQLCVASTDGRTA</sequence>
<dbReference type="Proteomes" id="UP000014629">
    <property type="component" value="Unassembled WGS sequence"/>
</dbReference>
<keyword evidence="2" id="KW-1185">Reference proteome</keyword>
<name>S4A7P7_9ACTN</name>
<accession>S4A7P7</accession>
<protein>
    <submittedName>
        <fullName evidence="1">Uncharacterized protein</fullName>
    </submittedName>
</protein>
<dbReference type="PATRIC" id="fig|1286094.4.peg.90"/>
<comment type="caution">
    <text evidence="1">The sequence shown here is derived from an EMBL/GenBank/DDBJ whole genome shotgun (WGS) entry which is preliminary data.</text>
</comment>
<evidence type="ECO:0000313" key="2">
    <source>
        <dbReference type="Proteomes" id="UP000014629"/>
    </source>
</evidence>
<dbReference type="OrthoDB" id="3854264at2"/>
<dbReference type="EMBL" id="AOPZ01000005">
    <property type="protein sequence ID" value="EPH46820.1"/>
    <property type="molecule type" value="Genomic_DNA"/>
</dbReference>
<organism evidence="1 2">
    <name type="scientific">Streptomyces aurantiacus JA 4570</name>
    <dbReference type="NCBI Taxonomy" id="1286094"/>
    <lineage>
        <taxon>Bacteria</taxon>
        <taxon>Bacillati</taxon>
        <taxon>Actinomycetota</taxon>
        <taxon>Actinomycetes</taxon>
        <taxon>Kitasatosporales</taxon>
        <taxon>Streptomycetaceae</taxon>
        <taxon>Streptomyces</taxon>
        <taxon>Streptomyces aurantiacus group</taxon>
    </lineage>
</organism>
<proteinExistence type="predicted"/>
<dbReference type="RefSeq" id="WP_016638228.1">
    <property type="nucleotide sequence ID" value="NZ_AOPZ01000005.1"/>
</dbReference>
<reference evidence="1 2" key="1">
    <citation type="submission" date="2013-02" db="EMBL/GenBank/DDBJ databases">
        <title>Draft Genome Sequence of Streptomyces aurantiacus, Which Produces Setomimycin.</title>
        <authorList>
            <person name="Gruening B.A."/>
            <person name="Praeg A."/>
            <person name="Erxleben A."/>
            <person name="Guenther S."/>
            <person name="Mueller M."/>
        </authorList>
    </citation>
    <scope>NUCLEOTIDE SEQUENCE [LARGE SCALE GENOMIC DNA]</scope>
    <source>
        <strain evidence="1 2">JA 4570</strain>
    </source>
</reference>
<dbReference type="AlphaFoldDB" id="S4A7P7"/>
<gene>
    <name evidence="1" type="ORF">STRAU_0092</name>
</gene>